<protein>
    <submittedName>
        <fullName evidence="2">Uncharacterized protein</fullName>
    </submittedName>
</protein>
<evidence type="ECO:0000313" key="2">
    <source>
        <dbReference type="EMBL" id="CAK9213657.1"/>
    </source>
</evidence>
<proteinExistence type="predicted"/>
<dbReference type="Proteomes" id="UP001497512">
    <property type="component" value="Chromosome 19"/>
</dbReference>
<keyword evidence="3" id="KW-1185">Reference proteome</keyword>
<gene>
    <name evidence="2" type="ORF">CSSPTR1EN2_LOCUS11847</name>
</gene>
<accession>A0ABP0U737</accession>
<name>A0ABP0U737_9BRYO</name>
<feature type="region of interest" description="Disordered" evidence="1">
    <location>
        <begin position="104"/>
        <end position="123"/>
    </location>
</feature>
<dbReference type="EMBL" id="OZ019911">
    <property type="protein sequence ID" value="CAK9213657.1"/>
    <property type="molecule type" value="Genomic_DNA"/>
</dbReference>
<evidence type="ECO:0000256" key="1">
    <source>
        <dbReference type="SAM" id="MobiDB-lite"/>
    </source>
</evidence>
<sequence>MPQQPLLLLRGPYSSSSFRSDSSILQSSEMISRNETTTECLQLPEISGYSYDNLLHCAAQRETLASVVEKKKRLAVWGEGRNGYKERWLMMKAGRWRLVNEESYRGEDQDADEGRRKRRGIDQ</sequence>
<organism evidence="2 3">
    <name type="scientific">Sphagnum troendelagicum</name>
    <dbReference type="NCBI Taxonomy" id="128251"/>
    <lineage>
        <taxon>Eukaryota</taxon>
        <taxon>Viridiplantae</taxon>
        <taxon>Streptophyta</taxon>
        <taxon>Embryophyta</taxon>
        <taxon>Bryophyta</taxon>
        <taxon>Sphagnophytina</taxon>
        <taxon>Sphagnopsida</taxon>
        <taxon>Sphagnales</taxon>
        <taxon>Sphagnaceae</taxon>
        <taxon>Sphagnum</taxon>
    </lineage>
</organism>
<evidence type="ECO:0000313" key="3">
    <source>
        <dbReference type="Proteomes" id="UP001497512"/>
    </source>
</evidence>
<reference evidence="2" key="1">
    <citation type="submission" date="2024-02" db="EMBL/GenBank/DDBJ databases">
        <authorList>
            <consortium name="ELIXIR-Norway"/>
            <consortium name="Elixir Norway"/>
        </authorList>
    </citation>
    <scope>NUCLEOTIDE SEQUENCE</scope>
</reference>